<protein>
    <submittedName>
        <fullName evidence="1">Uncharacterized protein</fullName>
    </submittedName>
</protein>
<comment type="caution">
    <text evidence="1">The sequence shown here is derived from an EMBL/GenBank/DDBJ whole genome shotgun (WGS) entry which is preliminary data.</text>
</comment>
<reference evidence="1 2" key="1">
    <citation type="journal article" date="2018" name="PLoS Genet.">
        <title>Population sequencing reveals clonal diversity and ancestral inbreeding in the grapevine cultivar Chardonnay.</title>
        <authorList>
            <person name="Roach M.J."/>
            <person name="Johnson D.L."/>
            <person name="Bohlmann J."/>
            <person name="van Vuuren H.J."/>
            <person name="Jones S.J."/>
            <person name="Pretorius I.S."/>
            <person name="Schmidt S.A."/>
            <person name="Borneman A.R."/>
        </authorList>
    </citation>
    <scope>NUCLEOTIDE SEQUENCE [LARGE SCALE GENOMIC DNA]</scope>
    <source>
        <strain evidence="2">cv. Chardonnay</strain>
        <tissue evidence="1">Leaf</tissue>
    </source>
</reference>
<proteinExistence type="predicted"/>
<accession>A0A438EKG9</accession>
<evidence type="ECO:0000313" key="2">
    <source>
        <dbReference type="Proteomes" id="UP000288805"/>
    </source>
</evidence>
<dbReference type="Proteomes" id="UP000288805">
    <property type="component" value="Unassembled WGS sequence"/>
</dbReference>
<sequence length="142" mass="15759">MNISSSRSSISEEKDFPVQGSWIPVTPVKPILPITQPQICAGREHSQLYLESSSGSERFPPTFPQETQAHKVVACENFRNCAELNSFSSWNAVPGAEMGVRNYNAGIYRKPSFNLEMSLDNIPFTQLLAQTNAALHSICRIT</sequence>
<dbReference type="AlphaFoldDB" id="A0A438EKG9"/>
<organism evidence="1 2">
    <name type="scientific">Vitis vinifera</name>
    <name type="common">Grape</name>
    <dbReference type="NCBI Taxonomy" id="29760"/>
    <lineage>
        <taxon>Eukaryota</taxon>
        <taxon>Viridiplantae</taxon>
        <taxon>Streptophyta</taxon>
        <taxon>Embryophyta</taxon>
        <taxon>Tracheophyta</taxon>
        <taxon>Spermatophyta</taxon>
        <taxon>Magnoliopsida</taxon>
        <taxon>eudicotyledons</taxon>
        <taxon>Gunneridae</taxon>
        <taxon>Pentapetalae</taxon>
        <taxon>rosids</taxon>
        <taxon>Vitales</taxon>
        <taxon>Vitaceae</taxon>
        <taxon>Viteae</taxon>
        <taxon>Vitis</taxon>
    </lineage>
</organism>
<name>A0A438EKG9_VITVI</name>
<dbReference type="EMBL" id="QGNW01001256">
    <property type="protein sequence ID" value="RVW48200.1"/>
    <property type="molecule type" value="Genomic_DNA"/>
</dbReference>
<evidence type="ECO:0000313" key="1">
    <source>
        <dbReference type="EMBL" id="RVW48200.1"/>
    </source>
</evidence>
<gene>
    <name evidence="1" type="ORF">CK203_084771</name>
</gene>